<dbReference type="InterPro" id="IPR023214">
    <property type="entry name" value="HAD_sf"/>
</dbReference>
<dbReference type="AlphaFoldDB" id="A0A7V7PPB2"/>
<dbReference type="NCBIfam" id="TIGR01493">
    <property type="entry name" value="HAD-SF-IA-v2"/>
    <property type="match status" value="1"/>
</dbReference>
<dbReference type="EMBL" id="VZDO01000008">
    <property type="protein sequence ID" value="KAB0679792.1"/>
    <property type="molecule type" value="Genomic_DNA"/>
</dbReference>
<dbReference type="PRINTS" id="PR00413">
    <property type="entry name" value="HADHALOGNASE"/>
</dbReference>
<dbReference type="NCBIfam" id="TIGR01428">
    <property type="entry name" value="HAD_type_II"/>
    <property type="match status" value="1"/>
</dbReference>
<dbReference type="SUPFAM" id="SSF56784">
    <property type="entry name" value="HAD-like"/>
    <property type="match status" value="1"/>
</dbReference>
<evidence type="ECO:0000256" key="3">
    <source>
        <dbReference type="RuleBase" id="RU368077"/>
    </source>
</evidence>
<dbReference type="EC" id="3.8.1.2" evidence="3"/>
<gene>
    <name evidence="4" type="ORF">F6X38_11215</name>
</gene>
<dbReference type="RefSeq" id="WP_150969913.1">
    <property type="nucleotide sequence ID" value="NZ_VZDO01000008.1"/>
</dbReference>
<comment type="similarity">
    <text evidence="1 3">Belongs to the HAD-like hydrolase superfamily. S-2-haloalkanoic acid dehalogenase family.</text>
</comment>
<evidence type="ECO:0000313" key="4">
    <source>
        <dbReference type="EMBL" id="KAB0679792.1"/>
    </source>
</evidence>
<keyword evidence="5" id="KW-1185">Reference proteome</keyword>
<comment type="catalytic activity">
    <reaction evidence="3">
        <text>an (S)-2-haloacid + H2O = a (2R)-2-hydroxycarboxylate + a halide anion + H(+)</text>
        <dbReference type="Rhea" id="RHEA:11192"/>
        <dbReference type="ChEBI" id="CHEBI:15377"/>
        <dbReference type="ChEBI" id="CHEBI:15378"/>
        <dbReference type="ChEBI" id="CHEBI:16042"/>
        <dbReference type="ChEBI" id="CHEBI:58314"/>
        <dbReference type="ChEBI" id="CHEBI:137405"/>
        <dbReference type="EC" id="3.8.1.2"/>
    </reaction>
</comment>
<reference evidence="4 5" key="1">
    <citation type="submission" date="2019-09" db="EMBL/GenBank/DDBJ databases">
        <title>YIM 132180 draft genome.</title>
        <authorList>
            <person name="Zhang K."/>
        </authorList>
    </citation>
    <scope>NUCLEOTIDE SEQUENCE [LARGE SCALE GENOMIC DNA]</scope>
    <source>
        <strain evidence="4 5">YIM 132180</strain>
    </source>
</reference>
<protein>
    <recommendedName>
        <fullName evidence="3">(S)-2-haloacid dehalogenase</fullName>
        <ecNumber evidence="3">3.8.1.2</ecNumber>
    </recommendedName>
    <alternativeName>
        <fullName evidence="3">2-haloalkanoic acid dehalogenase</fullName>
    </alternativeName>
    <alternativeName>
        <fullName evidence="3">Halocarboxylic acid halidohydrolase</fullName>
    </alternativeName>
    <alternativeName>
        <fullName evidence="3">L-2-haloacid dehalogenase</fullName>
    </alternativeName>
</protein>
<dbReference type="Pfam" id="PF00702">
    <property type="entry name" value="Hydrolase"/>
    <property type="match status" value="1"/>
</dbReference>
<evidence type="ECO:0000256" key="1">
    <source>
        <dbReference type="ARBA" id="ARBA00008106"/>
    </source>
</evidence>
<dbReference type="InterPro" id="IPR051540">
    <property type="entry name" value="S-2-haloacid_dehalogenase"/>
</dbReference>
<dbReference type="PANTHER" id="PTHR43316:SF3">
    <property type="entry name" value="HALOACID DEHALOGENASE, TYPE II (AFU_ORTHOLOGUE AFUA_2G07750)-RELATED"/>
    <property type="match status" value="1"/>
</dbReference>
<comment type="function">
    <text evidence="3">Catalyzes the hydrolytic dehalogenation of small (S)-2-haloalkanoic acids to yield the corresponding (R)-2-hydroxyalkanoic acids.</text>
</comment>
<dbReference type="InterPro" id="IPR023198">
    <property type="entry name" value="PGP-like_dom2"/>
</dbReference>
<dbReference type="GO" id="GO:0018784">
    <property type="term" value="F:(S)-2-haloacid dehalogenase activity"/>
    <property type="evidence" value="ECO:0007669"/>
    <property type="project" value="UniProtKB-UniRule"/>
</dbReference>
<sequence length="223" mass="23598">MAQRPRIVALDIIDTVFRIDALGPAVAAHGLAASDAETLYAGMLRDAMALSLAGSYAPLPEVMAGALGQLRAKRGLPPSDPAREAVAEAMKQLPPHDDAGACFRTLKDAGFRVHALSNGAASATEGLIERAGFAGFFDGVHSVELARRYKPQRSAYMSAVEQMRTEPGDVMLVATHAWDCHGAKQIGMPTGFVRRGQPWPAHFDAPDVAGETLRDVAEAIAAL</sequence>
<name>A0A7V7PPB2_9HYPH</name>
<dbReference type="InterPro" id="IPR006328">
    <property type="entry name" value="2-HAD"/>
</dbReference>
<dbReference type="Gene3D" id="3.40.50.1000">
    <property type="entry name" value="HAD superfamily/HAD-like"/>
    <property type="match status" value="1"/>
</dbReference>
<dbReference type="Proteomes" id="UP000432089">
    <property type="component" value="Unassembled WGS sequence"/>
</dbReference>
<comment type="caution">
    <text evidence="4">The sequence shown here is derived from an EMBL/GenBank/DDBJ whole genome shotgun (WGS) entry which is preliminary data.</text>
</comment>
<evidence type="ECO:0000256" key="2">
    <source>
        <dbReference type="ARBA" id="ARBA00022801"/>
    </source>
</evidence>
<dbReference type="InterPro" id="IPR036412">
    <property type="entry name" value="HAD-like_sf"/>
</dbReference>
<organism evidence="4 5">
    <name type="scientific">Plantimonas leprariae</name>
    <dbReference type="NCBI Taxonomy" id="2615207"/>
    <lineage>
        <taxon>Bacteria</taxon>
        <taxon>Pseudomonadati</taxon>
        <taxon>Pseudomonadota</taxon>
        <taxon>Alphaproteobacteria</taxon>
        <taxon>Hyphomicrobiales</taxon>
        <taxon>Aurantimonadaceae</taxon>
        <taxon>Plantimonas</taxon>
    </lineage>
</organism>
<keyword evidence="2 3" id="KW-0378">Hydrolase</keyword>
<proteinExistence type="inferred from homology"/>
<dbReference type="InterPro" id="IPR006439">
    <property type="entry name" value="HAD-SF_hydro_IA"/>
</dbReference>
<dbReference type="PANTHER" id="PTHR43316">
    <property type="entry name" value="HYDROLASE, HALOACID DELAHOGENASE-RELATED"/>
    <property type="match status" value="1"/>
</dbReference>
<dbReference type="Gene3D" id="1.10.150.240">
    <property type="entry name" value="Putative phosphatase, domain 2"/>
    <property type="match status" value="1"/>
</dbReference>
<accession>A0A7V7PPB2</accession>
<evidence type="ECO:0000313" key="5">
    <source>
        <dbReference type="Proteomes" id="UP000432089"/>
    </source>
</evidence>